<feature type="region of interest" description="Disordered" evidence="6">
    <location>
        <begin position="325"/>
        <end position="352"/>
    </location>
</feature>
<feature type="compositionally biased region" description="Basic and acidic residues" evidence="6">
    <location>
        <begin position="179"/>
        <end position="189"/>
    </location>
</feature>
<dbReference type="GO" id="GO:0000785">
    <property type="term" value="C:chromatin"/>
    <property type="evidence" value="ECO:0007669"/>
    <property type="project" value="TreeGrafter"/>
</dbReference>
<dbReference type="GO" id="GO:0000981">
    <property type="term" value="F:DNA-binding transcription factor activity, RNA polymerase II-specific"/>
    <property type="evidence" value="ECO:0007669"/>
    <property type="project" value="TreeGrafter"/>
</dbReference>
<keyword evidence="9" id="KW-1185">Reference proteome</keyword>
<evidence type="ECO:0000256" key="2">
    <source>
        <dbReference type="ARBA" id="ARBA00023125"/>
    </source>
</evidence>
<feature type="compositionally biased region" description="Low complexity" evidence="6">
    <location>
        <begin position="341"/>
        <end position="352"/>
    </location>
</feature>
<feature type="compositionally biased region" description="Basic and acidic residues" evidence="6">
    <location>
        <begin position="136"/>
        <end position="159"/>
    </location>
</feature>
<evidence type="ECO:0000256" key="1">
    <source>
        <dbReference type="ARBA" id="ARBA00023015"/>
    </source>
</evidence>
<feature type="compositionally biased region" description="Basic and acidic residues" evidence="6">
    <location>
        <begin position="90"/>
        <end position="115"/>
    </location>
</feature>
<evidence type="ECO:0000256" key="6">
    <source>
        <dbReference type="SAM" id="MobiDB-lite"/>
    </source>
</evidence>
<gene>
    <name evidence="8" type="ORF">RRG08_033491</name>
</gene>
<dbReference type="GO" id="GO:0045893">
    <property type="term" value="P:positive regulation of DNA-templated transcription"/>
    <property type="evidence" value="ECO:0007669"/>
    <property type="project" value="InterPro"/>
</dbReference>
<name>A0AAE1AUB9_9GAST</name>
<keyword evidence="1" id="KW-0805">Transcription regulation</keyword>
<dbReference type="GO" id="GO:0000978">
    <property type="term" value="F:RNA polymerase II cis-regulatory region sequence-specific DNA binding"/>
    <property type="evidence" value="ECO:0007669"/>
    <property type="project" value="InterPro"/>
</dbReference>
<dbReference type="InterPro" id="IPR008967">
    <property type="entry name" value="p53-like_TF_DNA-bd_sf"/>
</dbReference>
<feature type="region of interest" description="Disordered" evidence="6">
    <location>
        <begin position="75"/>
        <end position="221"/>
    </location>
</feature>
<dbReference type="GO" id="GO:0001708">
    <property type="term" value="P:cell fate specification"/>
    <property type="evidence" value="ECO:0007669"/>
    <property type="project" value="TreeGrafter"/>
</dbReference>
<dbReference type="GO" id="GO:0005634">
    <property type="term" value="C:nucleus"/>
    <property type="evidence" value="ECO:0007669"/>
    <property type="project" value="UniProtKB-SubCell"/>
</dbReference>
<sequence length="431" mass="44892">MRPSGAGVHKIILNSMHKYQPRLHVVQANDIFTMRWNTFNTYSFDETNFIAVTAYQNEQITQLKIDHNPFAKGFRDNGLGRKDHRLPMKRISDGDSDREKDEFNMKRNRPDDLDLMKVGSTTHPSQHHRMTSPHTIKQERMTSHHADSTDDVSSLDRSDGSGGSDPMTSPSSSCHGYRKNGDSGKRMTSHEVSGSNGSPIPSPTQCQYGVSSLGGPAGVQSADTSSMKFPAYGSSSAYMGGVSGGGLGAGGFGNSSVYYPHHHSSAGRMGGLGGSVSASSSSSSSSFLNGMSGTSSSLFAPGAMSCPPPLAFSSQVAACRLAAQSSSSSPTSPPDCAFRQTSGATGSLGSLNSSSSASSSCNPLGGGAPTAYGGLRAGQSGLASGVAPHHPHGSLPSCTYMQSSGPASYTPHHLAAANMHVMNMNFPGQLA</sequence>
<protein>
    <recommendedName>
        <fullName evidence="7">T-box domain-containing protein</fullName>
    </recommendedName>
</protein>
<dbReference type="Gene3D" id="2.60.40.820">
    <property type="entry name" value="Transcription factor, T-box"/>
    <property type="match status" value="1"/>
</dbReference>
<keyword evidence="2 5" id="KW-0238">DNA-binding</keyword>
<evidence type="ECO:0000313" key="9">
    <source>
        <dbReference type="Proteomes" id="UP001283361"/>
    </source>
</evidence>
<reference evidence="8" key="1">
    <citation type="journal article" date="2023" name="G3 (Bethesda)">
        <title>A reference genome for the long-term kleptoplast-retaining sea slug Elysia crispata morphotype clarki.</title>
        <authorList>
            <person name="Eastman K.E."/>
            <person name="Pendleton A.L."/>
            <person name="Shaikh M.A."/>
            <person name="Suttiyut T."/>
            <person name="Ogas R."/>
            <person name="Tomko P."/>
            <person name="Gavelis G."/>
            <person name="Widhalm J.R."/>
            <person name="Wisecaver J.H."/>
        </authorList>
    </citation>
    <scope>NUCLEOTIDE SEQUENCE</scope>
    <source>
        <strain evidence="8">ECLA1</strain>
    </source>
</reference>
<evidence type="ECO:0000313" key="8">
    <source>
        <dbReference type="EMBL" id="KAK3793915.1"/>
    </source>
</evidence>
<dbReference type="Proteomes" id="UP001283361">
    <property type="component" value="Unassembled WGS sequence"/>
</dbReference>
<dbReference type="InterPro" id="IPR036960">
    <property type="entry name" value="T-box_sf"/>
</dbReference>
<comment type="caution">
    <text evidence="8">The sequence shown here is derived from an EMBL/GenBank/DDBJ whole genome shotgun (WGS) entry which is preliminary data.</text>
</comment>
<proteinExistence type="predicted"/>
<dbReference type="InterPro" id="IPR046360">
    <property type="entry name" value="T-box_DNA-bd"/>
</dbReference>
<dbReference type="SUPFAM" id="SSF49417">
    <property type="entry name" value="p53-like transcription factors"/>
    <property type="match status" value="1"/>
</dbReference>
<evidence type="ECO:0000259" key="7">
    <source>
        <dbReference type="PROSITE" id="PS50252"/>
    </source>
</evidence>
<keyword evidence="4 5" id="KW-0539">Nucleus</keyword>
<feature type="domain" description="T-box" evidence="7">
    <location>
        <begin position="1"/>
        <end position="76"/>
    </location>
</feature>
<evidence type="ECO:0000256" key="3">
    <source>
        <dbReference type="ARBA" id="ARBA00023163"/>
    </source>
</evidence>
<dbReference type="PRINTS" id="PR00937">
    <property type="entry name" value="TBOX"/>
</dbReference>
<accession>A0AAE1AUB9</accession>
<comment type="caution">
    <text evidence="5">Lacks conserved residue(s) required for the propagation of feature annotation.</text>
</comment>
<dbReference type="Pfam" id="PF00907">
    <property type="entry name" value="T-box"/>
    <property type="match status" value="1"/>
</dbReference>
<dbReference type="PANTHER" id="PTHR11267:SF204">
    <property type="entry name" value="SPADETAIL"/>
    <property type="match status" value="1"/>
</dbReference>
<dbReference type="EMBL" id="JAWDGP010001166">
    <property type="protein sequence ID" value="KAK3793915.1"/>
    <property type="molecule type" value="Genomic_DNA"/>
</dbReference>
<dbReference type="AlphaFoldDB" id="A0AAE1AUB9"/>
<evidence type="ECO:0000256" key="5">
    <source>
        <dbReference type="PROSITE-ProRule" id="PRU00201"/>
    </source>
</evidence>
<dbReference type="InterPro" id="IPR001699">
    <property type="entry name" value="TF_T-box"/>
</dbReference>
<dbReference type="SMART" id="SM00425">
    <property type="entry name" value="TBOX"/>
    <property type="match status" value="1"/>
</dbReference>
<organism evidence="8 9">
    <name type="scientific">Elysia crispata</name>
    <name type="common">lettuce slug</name>
    <dbReference type="NCBI Taxonomy" id="231223"/>
    <lineage>
        <taxon>Eukaryota</taxon>
        <taxon>Metazoa</taxon>
        <taxon>Spiralia</taxon>
        <taxon>Lophotrochozoa</taxon>
        <taxon>Mollusca</taxon>
        <taxon>Gastropoda</taxon>
        <taxon>Heterobranchia</taxon>
        <taxon>Euthyneura</taxon>
        <taxon>Panpulmonata</taxon>
        <taxon>Sacoglossa</taxon>
        <taxon>Placobranchoidea</taxon>
        <taxon>Plakobranchidae</taxon>
        <taxon>Elysia</taxon>
    </lineage>
</organism>
<keyword evidence="3" id="KW-0804">Transcription</keyword>
<feature type="compositionally biased region" description="Polar residues" evidence="6">
    <location>
        <begin position="190"/>
        <end position="210"/>
    </location>
</feature>
<comment type="subcellular location">
    <subcellularLocation>
        <location evidence="5">Nucleus</location>
    </subcellularLocation>
</comment>
<evidence type="ECO:0000256" key="4">
    <source>
        <dbReference type="ARBA" id="ARBA00023242"/>
    </source>
</evidence>
<dbReference type="PANTHER" id="PTHR11267">
    <property type="entry name" value="T-BOX PROTEIN-RELATED"/>
    <property type="match status" value="1"/>
</dbReference>
<dbReference type="PROSITE" id="PS50252">
    <property type="entry name" value="TBOX_3"/>
    <property type="match status" value="1"/>
</dbReference>